<evidence type="ECO:0000313" key="6">
    <source>
        <dbReference type="Proteomes" id="UP000251571"/>
    </source>
</evidence>
<dbReference type="PANTHER" id="PTHR44051:SF8">
    <property type="entry name" value="GLUTATHIONE S-TRANSFERASE GSTA"/>
    <property type="match status" value="1"/>
</dbReference>
<dbReference type="PROSITE" id="PS50405">
    <property type="entry name" value="GST_CTER"/>
    <property type="match status" value="1"/>
</dbReference>
<feature type="domain" description="GST C-terminal" evidence="2">
    <location>
        <begin position="86"/>
        <end position="213"/>
    </location>
</feature>
<dbReference type="Pfam" id="PF13410">
    <property type="entry name" value="GST_C_2"/>
    <property type="match status" value="1"/>
</dbReference>
<dbReference type="GO" id="GO:0016740">
    <property type="term" value="F:transferase activity"/>
    <property type="evidence" value="ECO:0007669"/>
    <property type="project" value="UniProtKB-KW"/>
</dbReference>
<dbReference type="RefSeq" id="WP_342768146.1">
    <property type="nucleotide sequence ID" value="NZ_QGDJ01000016.1"/>
</dbReference>
<evidence type="ECO:0000313" key="5">
    <source>
        <dbReference type="Proteomes" id="UP000245839"/>
    </source>
</evidence>
<reference evidence="4 6" key="1">
    <citation type="submission" date="2016-10" db="EMBL/GenBank/DDBJ databases">
        <authorList>
            <person name="Cai Z."/>
        </authorList>
    </citation>
    <scope>NUCLEOTIDE SEQUENCE [LARGE SCALE GENOMIC DNA]</scope>
    <source>
        <strain evidence="4 6">DSM 25227</strain>
    </source>
</reference>
<dbReference type="Proteomes" id="UP000245839">
    <property type="component" value="Unassembled WGS sequence"/>
</dbReference>
<dbReference type="AlphaFoldDB" id="A0A2Y9B326"/>
<dbReference type="SFLD" id="SFLDG01150">
    <property type="entry name" value="Main.1:_Beta-like"/>
    <property type="match status" value="1"/>
</dbReference>
<dbReference type="SUPFAM" id="SSF52833">
    <property type="entry name" value="Thioredoxin-like"/>
    <property type="match status" value="1"/>
</dbReference>
<dbReference type="SFLD" id="SFLDG00358">
    <property type="entry name" value="Main_(cytGST)"/>
    <property type="match status" value="1"/>
</dbReference>
<organism evidence="4 6">
    <name type="scientific">Jannaschia seohaensis</name>
    <dbReference type="NCBI Taxonomy" id="475081"/>
    <lineage>
        <taxon>Bacteria</taxon>
        <taxon>Pseudomonadati</taxon>
        <taxon>Pseudomonadota</taxon>
        <taxon>Alphaproteobacteria</taxon>
        <taxon>Rhodobacterales</taxon>
        <taxon>Roseobacteraceae</taxon>
        <taxon>Jannaschia</taxon>
    </lineage>
</organism>
<dbReference type="InterPro" id="IPR036249">
    <property type="entry name" value="Thioredoxin-like_sf"/>
</dbReference>
<accession>A0A2Y9B326</accession>
<dbReference type="SUPFAM" id="SSF47616">
    <property type="entry name" value="GST C-terminal domain-like"/>
    <property type="match status" value="1"/>
</dbReference>
<dbReference type="InterPro" id="IPR004045">
    <property type="entry name" value="Glutathione_S-Trfase_N"/>
</dbReference>
<dbReference type="SFLD" id="SFLDS00019">
    <property type="entry name" value="Glutathione_Transferase_(cytos"/>
    <property type="match status" value="1"/>
</dbReference>
<dbReference type="InterPro" id="IPR036282">
    <property type="entry name" value="Glutathione-S-Trfase_C_sf"/>
</dbReference>
<dbReference type="EMBL" id="UETC01000016">
    <property type="protein sequence ID" value="SSA50944.1"/>
    <property type="molecule type" value="Genomic_DNA"/>
</dbReference>
<feature type="domain" description="GST N-terminal" evidence="1">
    <location>
        <begin position="1"/>
        <end position="82"/>
    </location>
</feature>
<dbReference type="Gene3D" id="3.40.30.10">
    <property type="entry name" value="Glutaredoxin"/>
    <property type="match status" value="1"/>
</dbReference>
<gene>
    <name evidence="3" type="ORF">BCF38_11621</name>
    <name evidence="4" type="ORF">SAMN05421539_11621</name>
</gene>
<evidence type="ECO:0000313" key="4">
    <source>
        <dbReference type="EMBL" id="SSA50944.1"/>
    </source>
</evidence>
<dbReference type="Gene3D" id="1.20.1050.10">
    <property type="match status" value="1"/>
</dbReference>
<dbReference type="PROSITE" id="PS50404">
    <property type="entry name" value="GST_NTER"/>
    <property type="match status" value="1"/>
</dbReference>
<dbReference type="PANTHER" id="PTHR44051">
    <property type="entry name" value="GLUTATHIONE S-TRANSFERASE-RELATED"/>
    <property type="match status" value="1"/>
</dbReference>
<evidence type="ECO:0000259" key="1">
    <source>
        <dbReference type="PROSITE" id="PS50404"/>
    </source>
</evidence>
<keyword evidence="4" id="KW-0808">Transferase</keyword>
<dbReference type="InterPro" id="IPR040079">
    <property type="entry name" value="Glutathione_S-Trfase"/>
</dbReference>
<dbReference type="CDD" id="cd03046">
    <property type="entry name" value="GST_N_GTT1_like"/>
    <property type="match status" value="1"/>
</dbReference>
<proteinExistence type="predicted"/>
<dbReference type="Proteomes" id="UP000251571">
    <property type="component" value="Unassembled WGS sequence"/>
</dbReference>
<evidence type="ECO:0000259" key="2">
    <source>
        <dbReference type="PROSITE" id="PS50405"/>
    </source>
</evidence>
<evidence type="ECO:0000313" key="3">
    <source>
        <dbReference type="EMBL" id="PWJ12463.1"/>
    </source>
</evidence>
<reference evidence="3 5" key="2">
    <citation type="submission" date="2018-03" db="EMBL/GenBank/DDBJ databases">
        <title>Genomic Encyclopedia of Archaeal and Bacterial Type Strains, Phase II (KMG-II): from individual species to whole genera.</title>
        <authorList>
            <person name="Goeker M."/>
        </authorList>
    </citation>
    <scope>NUCLEOTIDE SEQUENCE [LARGE SCALE GENOMIC DNA]</scope>
    <source>
        <strain evidence="3 5">DSM 25227</strain>
    </source>
</reference>
<dbReference type="InterPro" id="IPR010987">
    <property type="entry name" value="Glutathione-S-Trfase_C-like"/>
</dbReference>
<protein>
    <submittedName>
        <fullName evidence="4">Glutathione S-transferase</fullName>
    </submittedName>
</protein>
<dbReference type="Pfam" id="PF02798">
    <property type="entry name" value="GST_N"/>
    <property type="match status" value="1"/>
</dbReference>
<sequence>MSRIILHHVPMSRSFRVLWMLEELGLEAEIVPHTITGGSLRTPEVLAVTPAGRVPALEIDGISIFESGAILQYLAERHPEAGLGGGPGERVAFLQAMHFAETMGSLIETLNLNHVFLRPPARPSPVVVKIVTARLRDTLRALEGMLREDGYLLPGGFSAADAMLGFNLWAAPHFVRLDPFSKLVAYKARIEARPAFAAAKAKDGTQQFYDRDFYEVPDG</sequence>
<dbReference type="EMBL" id="QGDJ01000016">
    <property type="protein sequence ID" value="PWJ12463.1"/>
    <property type="molecule type" value="Genomic_DNA"/>
</dbReference>
<keyword evidence="5" id="KW-1185">Reference proteome</keyword>
<name>A0A2Y9B326_9RHOB</name>